<comment type="subcellular location">
    <subcellularLocation>
        <location evidence="6">Nucleus</location>
    </subcellularLocation>
</comment>
<feature type="active site" description="Proton donor/acceptor" evidence="6">
    <location>
        <position position="103"/>
    </location>
</feature>
<protein>
    <recommendedName>
        <fullName evidence="6">U6 snRNA phosphodiesterase</fullName>
        <ecNumber evidence="6">3.1.4.-</ecNumber>
    </recommendedName>
</protein>
<gene>
    <name evidence="8" type="primary">8238167</name>
    <name evidence="7" type="ORF">Phum_PHUM105730</name>
</gene>
<dbReference type="EC" id="3.1.4.-" evidence="6"/>
<keyword evidence="9" id="KW-1185">Reference proteome</keyword>
<dbReference type="SUPFAM" id="SSF55144">
    <property type="entry name" value="LigT-like"/>
    <property type="match status" value="1"/>
</dbReference>
<dbReference type="EMBL" id="DS235072">
    <property type="protein sequence ID" value="EEB11306.1"/>
    <property type="molecule type" value="Genomic_DNA"/>
</dbReference>
<comment type="catalytic activity">
    <reaction evidence="5">
        <text>a 3'-end uridylyl-uridine-RNA = a 3'-end 2',3'-cyclophospho-uridine-RNA + uridine</text>
        <dbReference type="Rhea" id="RHEA:46052"/>
        <dbReference type="Rhea" id="RHEA-COMP:17384"/>
        <dbReference type="Rhea" id="RHEA-COMP:17385"/>
        <dbReference type="ChEBI" id="CHEBI:16704"/>
        <dbReference type="ChEBI" id="CHEBI:85643"/>
        <dbReference type="ChEBI" id="CHEBI:85644"/>
    </reaction>
    <physiologicalReaction direction="left-to-right" evidence="5">
        <dbReference type="Rhea" id="RHEA:46053"/>
    </physiologicalReaction>
</comment>
<keyword evidence="3" id="KW-0456">Lyase</keyword>
<dbReference type="PANTHER" id="PTHR13522:SF3">
    <property type="entry name" value="U6 SNRNA PHOSPHODIESTERASE 1"/>
    <property type="match status" value="1"/>
</dbReference>
<evidence type="ECO:0000256" key="5">
    <source>
        <dbReference type="ARBA" id="ARBA00029300"/>
    </source>
</evidence>
<dbReference type="eggNOG" id="KOG3102">
    <property type="taxonomic scope" value="Eukaryota"/>
</dbReference>
<dbReference type="GeneID" id="8238167"/>
<evidence type="ECO:0000256" key="3">
    <source>
        <dbReference type="ARBA" id="ARBA00023239"/>
    </source>
</evidence>
<dbReference type="Proteomes" id="UP000009046">
    <property type="component" value="Unassembled WGS sequence"/>
</dbReference>
<dbReference type="HOGENOM" id="CLU_057212_2_0_1"/>
<comment type="similarity">
    <text evidence="6">Belongs to the 2H phosphoesterase superfamily. USB1 family.</text>
</comment>
<dbReference type="GO" id="GO:0016829">
    <property type="term" value="F:lyase activity"/>
    <property type="evidence" value="ECO:0007669"/>
    <property type="project" value="UniProtKB-KW"/>
</dbReference>
<evidence type="ECO:0000313" key="8">
    <source>
        <dbReference type="EnsemblMetazoa" id="PHUM105730-PA"/>
    </source>
</evidence>
<dbReference type="InterPro" id="IPR027521">
    <property type="entry name" value="Usb1"/>
</dbReference>
<dbReference type="STRING" id="121224.E0VD50"/>
<reference evidence="8" key="3">
    <citation type="submission" date="2020-05" db="UniProtKB">
        <authorList>
            <consortium name="EnsemblMetazoa"/>
        </authorList>
    </citation>
    <scope>IDENTIFICATION</scope>
    <source>
        <strain evidence="8">USDA</strain>
    </source>
</reference>
<reference evidence="7" key="2">
    <citation type="submission" date="2007-04" db="EMBL/GenBank/DDBJ databases">
        <title>The genome of the human body louse.</title>
        <authorList>
            <consortium name="The Human Body Louse Genome Consortium"/>
            <person name="Kirkness E."/>
            <person name="Walenz B."/>
            <person name="Hass B."/>
            <person name="Bruggner R."/>
            <person name="Strausberg R."/>
        </authorList>
    </citation>
    <scope>NUCLEOTIDE SEQUENCE</scope>
    <source>
        <strain evidence="7">USDA</strain>
    </source>
</reference>
<evidence type="ECO:0000256" key="4">
    <source>
        <dbReference type="ARBA" id="ARBA00023242"/>
    </source>
</evidence>
<dbReference type="KEGG" id="phu:Phum_PHUM105730"/>
<evidence type="ECO:0000256" key="2">
    <source>
        <dbReference type="ARBA" id="ARBA00022801"/>
    </source>
</evidence>
<dbReference type="OMA" id="FDKCLVS"/>
<keyword evidence="1 6" id="KW-0540">Nuclease</keyword>
<dbReference type="InParanoid" id="E0VD50"/>
<sequence length="250" mass="29408">MSALNQLSIYCSSDSDEDINCNESDVGERLTLPNPFTKSKKCTKDEKNVKNIDGKVRNFPHEPGIWATFVYIPVKPCYELSDFVKKLINYFEQFNLKLVDDYHISLSRTVILKHHWIQGFMELLKNFLKDIPSFKIHVKGLKVYTNEEKTRTFLSLMVDENVEMLKTIVNQVDLCLKEYNLGKFYEDPLFHLSLLWCPDNKYEEINSILMNLPTKLKEFNFFEFVSYCCCHVLFVAIHLLRVYCRLSISN</sequence>
<dbReference type="PANTHER" id="PTHR13522">
    <property type="entry name" value="U6 SNRNA PHOSPHODIESTERASE 1"/>
    <property type="match status" value="1"/>
</dbReference>
<dbReference type="RefSeq" id="XP_002424044.1">
    <property type="nucleotide sequence ID" value="XM_002423999.1"/>
</dbReference>
<evidence type="ECO:0000256" key="1">
    <source>
        <dbReference type="ARBA" id="ARBA00022722"/>
    </source>
</evidence>
<evidence type="ECO:0000313" key="7">
    <source>
        <dbReference type="EMBL" id="EEB11306.1"/>
    </source>
</evidence>
<comment type="function">
    <text evidence="6">Phosphodiesterase responsible for the U6 snRNA 3' end processing. Acts as an exoribonuclease (RNase) responsible for trimming the poly(U) tract of the last nucleotides in the pre-U6 snRNA molecule, leading to the formation of mature U6 snRNA.</text>
</comment>
<evidence type="ECO:0000313" key="9">
    <source>
        <dbReference type="Proteomes" id="UP000009046"/>
    </source>
</evidence>
<dbReference type="VEuPathDB" id="VectorBase:PHUM105730"/>
<organism>
    <name type="scientific">Pediculus humanus subsp. corporis</name>
    <name type="common">Body louse</name>
    <dbReference type="NCBI Taxonomy" id="121224"/>
    <lineage>
        <taxon>Eukaryota</taxon>
        <taxon>Metazoa</taxon>
        <taxon>Ecdysozoa</taxon>
        <taxon>Arthropoda</taxon>
        <taxon>Hexapoda</taxon>
        <taxon>Insecta</taxon>
        <taxon>Pterygota</taxon>
        <taxon>Neoptera</taxon>
        <taxon>Paraneoptera</taxon>
        <taxon>Psocodea</taxon>
        <taxon>Troctomorpha</taxon>
        <taxon>Phthiraptera</taxon>
        <taxon>Anoplura</taxon>
        <taxon>Pediculidae</taxon>
        <taxon>Pediculus</taxon>
    </lineage>
</organism>
<dbReference type="AlphaFoldDB" id="E0VD50"/>
<dbReference type="GO" id="GO:0005634">
    <property type="term" value="C:nucleus"/>
    <property type="evidence" value="ECO:0007669"/>
    <property type="project" value="UniProtKB-SubCell"/>
</dbReference>
<name>E0VD50_PEDHC</name>
<dbReference type="EnsemblMetazoa" id="PHUM105730-RA">
    <property type="protein sequence ID" value="PHUM105730-PA"/>
    <property type="gene ID" value="PHUM105730"/>
</dbReference>
<dbReference type="EMBL" id="AAZO01001255">
    <property type="status" value="NOT_ANNOTATED_CDS"/>
    <property type="molecule type" value="Genomic_DNA"/>
</dbReference>
<evidence type="ECO:0000256" key="6">
    <source>
        <dbReference type="HAMAP-Rule" id="MF_03040"/>
    </source>
</evidence>
<dbReference type="Gene3D" id="3.90.1140.10">
    <property type="entry name" value="Cyclic phosphodiesterase"/>
    <property type="match status" value="1"/>
</dbReference>
<dbReference type="HAMAP" id="MF_03040">
    <property type="entry name" value="USB1"/>
    <property type="match status" value="1"/>
</dbReference>
<dbReference type="FunCoup" id="E0VD50">
    <property type="interactions" value="442"/>
</dbReference>
<proteinExistence type="inferred from homology"/>
<reference evidence="7" key="1">
    <citation type="submission" date="2007-04" db="EMBL/GenBank/DDBJ databases">
        <title>Annotation of Pediculus humanus corporis strain USDA.</title>
        <authorList>
            <person name="Kirkness E."/>
            <person name="Hannick L."/>
            <person name="Hass B."/>
            <person name="Bruggner R."/>
            <person name="Lawson D."/>
            <person name="Bidwell S."/>
            <person name="Joardar V."/>
            <person name="Caler E."/>
            <person name="Walenz B."/>
            <person name="Inman J."/>
            <person name="Schobel S."/>
            <person name="Galinsky K."/>
            <person name="Amedeo P."/>
            <person name="Strausberg R."/>
        </authorList>
    </citation>
    <scope>NUCLEOTIDE SEQUENCE</scope>
    <source>
        <strain evidence="7">USDA</strain>
    </source>
</reference>
<dbReference type="Pfam" id="PF09749">
    <property type="entry name" value="HVSL"/>
    <property type="match status" value="1"/>
</dbReference>
<dbReference type="OrthoDB" id="49151at2759"/>
<dbReference type="GO" id="GO:1990838">
    <property type="term" value="F:poly(U)-specific exoribonuclease activity, producing 3' uridine cyclic phosphate ends"/>
    <property type="evidence" value="ECO:0007669"/>
    <property type="project" value="UniProtKB-UniRule"/>
</dbReference>
<feature type="active site" description="Proton donor/acceptor" evidence="6">
    <location>
        <position position="191"/>
    </location>
</feature>
<dbReference type="GO" id="GO:0034477">
    <property type="term" value="P:U6 snRNA 3'-end processing"/>
    <property type="evidence" value="ECO:0007669"/>
    <property type="project" value="UniProtKB-UniRule"/>
</dbReference>
<dbReference type="InterPro" id="IPR009097">
    <property type="entry name" value="Cyclic_Pdiesterase"/>
</dbReference>
<keyword evidence="4 6" id="KW-0539">Nucleus</keyword>
<accession>E0VD50</accession>
<dbReference type="CTD" id="8238167"/>
<keyword evidence="2 6" id="KW-0378">Hydrolase</keyword>